<dbReference type="InterPro" id="IPR002921">
    <property type="entry name" value="Fungal_lipase-type"/>
</dbReference>
<dbReference type="WBParaSite" id="ACRNAN_scaffold1329.g17332.t1">
    <property type="protein sequence ID" value="ACRNAN_scaffold1329.g17332.t1"/>
    <property type="gene ID" value="ACRNAN_scaffold1329.g17332"/>
</dbReference>
<evidence type="ECO:0000259" key="1">
    <source>
        <dbReference type="Pfam" id="PF01764"/>
    </source>
</evidence>
<organism evidence="2 3">
    <name type="scientific">Acrobeloides nanus</name>
    <dbReference type="NCBI Taxonomy" id="290746"/>
    <lineage>
        <taxon>Eukaryota</taxon>
        <taxon>Metazoa</taxon>
        <taxon>Ecdysozoa</taxon>
        <taxon>Nematoda</taxon>
        <taxon>Chromadorea</taxon>
        <taxon>Rhabditida</taxon>
        <taxon>Tylenchina</taxon>
        <taxon>Cephalobomorpha</taxon>
        <taxon>Cephaloboidea</taxon>
        <taxon>Cephalobidae</taxon>
        <taxon>Acrobeloides</taxon>
    </lineage>
</organism>
<protein>
    <submittedName>
        <fullName evidence="3">Fungal lipase-like domain-containing protein</fullName>
    </submittedName>
</protein>
<dbReference type="InterPro" id="IPR029058">
    <property type="entry name" value="AB_hydrolase_fold"/>
</dbReference>
<reference evidence="3" key="1">
    <citation type="submission" date="2022-11" db="UniProtKB">
        <authorList>
            <consortium name="WormBaseParasite"/>
        </authorList>
    </citation>
    <scope>IDENTIFICATION</scope>
</reference>
<evidence type="ECO:0000313" key="3">
    <source>
        <dbReference type="WBParaSite" id="ACRNAN_scaffold1329.g17332.t1"/>
    </source>
</evidence>
<keyword evidence="2" id="KW-1185">Reference proteome</keyword>
<dbReference type="Proteomes" id="UP000887540">
    <property type="component" value="Unplaced"/>
</dbReference>
<feature type="domain" description="Fungal lipase-type" evidence="1">
    <location>
        <begin position="22"/>
        <end position="92"/>
    </location>
</feature>
<dbReference type="AlphaFoldDB" id="A0A914CQC0"/>
<sequence length="168" mass="18813">MASAAYSDAPQLCVKDNFDNSTVTGHSLGAAMASVCAGYISALQYFSPDKIKLVTYGQPRVGDLAYATYIDQTIPYAYRVVHAFDMVPHVPLYGDNIGAIQNYTHHKSEVWYENDMVLGKPYVECDQNEGKNCSDQLEKLGLLDTNVLDHLWYFNVLADYAYFGCKRN</sequence>
<dbReference type="GO" id="GO:0006629">
    <property type="term" value="P:lipid metabolic process"/>
    <property type="evidence" value="ECO:0007669"/>
    <property type="project" value="InterPro"/>
</dbReference>
<accession>A0A914CQC0</accession>
<dbReference type="SUPFAM" id="SSF53474">
    <property type="entry name" value="alpha/beta-Hydrolases"/>
    <property type="match status" value="1"/>
</dbReference>
<dbReference type="Pfam" id="PF01764">
    <property type="entry name" value="Lipase_3"/>
    <property type="match status" value="1"/>
</dbReference>
<name>A0A914CQC0_9BILA</name>
<proteinExistence type="predicted"/>
<dbReference type="PANTHER" id="PTHR45908">
    <property type="entry name" value="PROTEIN CBG11750-RELATED"/>
    <property type="match status" value="1"/>
</dbReference>
<dbReference type="Gene3D" id="3.40.50.1820">
    <property type="entry name" value="alpha/beta hydrolase"/>
    <property type="match status" value="1"/>
</dbReference>
<evidence type="ECO:0000313" key="2">
    <source>
        <dbReference type="Proteomes" id="UP000887540"/>
    </source>
</evidence>
<dbReference type="CDD" id="cd00519">
    <property type="entry name" value="Lipase_3"/>
    <property type="match status" value="1"/>
</dbReference>